<dbReference type="Proteomes" id="UP000315471">
    <property type="component" value="Unassembled WGS sequence"/>
</dbReference>
<comment type="caution">
    <text evidence="1">The sequence shown here is derived from an EMBL/GenBank/DDBJ whole genome shotgun (WGS) entry which is preliminary data.</text>
</comment>
<accession>A0A5C6E8K2</accession>
<name>A0A5C6E8K2_9BACT</name>
<evidence type="ECO:0000313" key="1">
    <source>
        <dbReference type="EMBL" id="TWU44845.1"/>
    </source>
</evidence>
<reference evidence="1 2" key="1">
    <citation type="submission" date="2019-02" db="EMBL/GenBank/DDBJ databases">
        <title>Deep-cultivation of Planctomycetes and their phenomic and genomic characterization uncovers novel biology.</title>
        <authorList>
            <person name="Wiegand S."/>
            <person name="Jogler M."/>
            <person name="Boedeker C."/>
            <person name="Pinto D."/>
            <person name="Vollmers J."/>
            <person name="Rivas-Marin E."/>
            <person name="Kohn T."/>
            <person name="Peeters S.H."/>
            <person name="Heuer A."/>
            <person name="Rast P."/>
            <person name="Oberbeckmann S."/>
            <person name="Bunk B."/>
            <person name="Jeske O."/>
            <person name="Meyerdierks A."/>
            <person name="Storesund J.E."/>
            <person name="Kallscheuer N."/>
            <person name="Luecker S."/>
            <person name="Lage O.M."/>
            <person name="Pohl T."/>
            <person name="Merkel B.J."/>
            <person name="Hornburger P."/>
            <person name="Mueller R.-W."/>
            <person name="Bruemmer F."/>
            <person name="Labrenz M."/>
            <person name="Spormann A.M."/>
            <person name="Op Den Camp H."/>
            <person name="Overmann J."/>
            <person name="Amann R."/>
            <person name="Jetten M.S.M."/>
            <person name="Mascher T."/>
            <person name="Medema M.H."/>
            <person name="Devos D.P."/>
            <person name="Kaster A.-K."/>
            <person name="Ovreas L."/>
            <person name="Rohde M."/>
            <person name="Galperin M.Y."/>
            <person name="Jogler C."/>
        </authorList>
    </citation>
    <scope>NUCLEOTIDE SEQUENCE [LARGE SCALE GENOMIC DNA]</scope>
    <source>
        <strain evidence="1 2">Q31b</strain>
    </source>
</reference>
<sequence length="128" mass="14501">MYLEYQDVVHYVSIRDSDRHPDLKYAATIHHGIPIEDFPFKPKLSDDLLFFGRIHPHKGAAEAISVARSSGRHLHLYGIVQDRAYYEAEVAPAFVVRSRSDLQLIGWPTTTCPPIDAFLANEGQRKNG</sequence>
<dbReference type="Gene3D" id="3.40.50.2000">
    <property type="entry name" value="Glycogen Phosphorylase B"/>
    <property type="match status" value="2"/>
</dbReference>
<dbReference type="AlphaFoldDB" id="A0A5C6E8K2"/>
<organism evidence="1 2">
    <name type="scientific">Novipirellula aureliae</name>
    <dbReference type="NCBI Taxonomy" id="2527966"/>
    <lineage>
        <taxon>Bacteria</taxon>
        <taxon>Pseudomonadati</taxon>
        <taxon>Planctomycetota</taxon>
        <taxon>Planctomycetia</taxon>
        <taxon>Pirellulales</taxon>
        <taxon>Pirellulaceae</taxon>
        <taxon>Novipirellula</taxon>
    </lineage>
</organism>
<dbReference type="EMBL" id="SJPY01000001">
    <property type="protein sequence ID" value="TWU44845.1"/>
    <property type="molecule type" value="Genomic_DNA"/>
</dbReference>
<evidence type="ECO:0000313" key="2">
    <source>
        <dbReference type="Proteomes" id="UP000315471"/>
    </source>
</evidence>
<protein>
    <submittedName>
        <fullName evidence="1">Uncharacterized protein</fullName>
    </submittedName>
</protein>
<gene>
    <name evidence="1" type="ORF">Q31b_00150</name>
</gene>
<keyword evidence="2" id="KW-1185">Reference proteome</keyword>
<proteinExistence type="predicted"/>
<dbReference type="SUPFAM" id="SSF53756">
    <property type="entry name" value="UDP-Glycosyltransferase/glycogen phosphorylase"/>
    <property type="match status" value="1"/>
</dbReference>